<gene>
    <name evidence="6" type="ORF">SLS63_008713</name>
</gene>
<reference evidence="6 7" key="1">
    <citation type="submission" date="2024-02" db="EMBL/GenBank/DDBJ databases">
        <title>De novo assembly and annotation of 12 fungi associated with fruit tree decline syndrome in Ontario, Canada.</title>
        <authorList>
            <person name="Sulman M."/>
            <person name="Ellouze W."/>
            <person name="Ilyukhin E."/>
        </authorList>
    </citation>
    <scope>NUCLEOTIDE SEQUENCE [LARGE SCALE GENOMIC DNA]</scope>
    <source>
        <strain evidence="6 7">M169</strain>
    </source>
</reference>
<comment type="similarity">
    <text evidence="1">Belongs to the FAD-binding monooxygenase family.</text>
</comment>
<evidence type="ECO:0008006" key="8">
    <source>
        <dbReference type="Google" id="ProtNLM"/>
    </source>
</evidence>
<dbReference type="InterPro" id="IPR036188">
    <property type="entry name" value="FAD/NAD-bd_sf"/>
</dbReference>
<dbReference type="InterPro" id="IPR020946">
    <property type="entry name" value="Flavin_mOase-like"/>
</dbReference>
<evidence type="ECO:0000256" key="1">
    <source>
        <dbReference type="ARBA" id="ARBA00010139"/>
    </source>
</evidence>
<dbReference type="InterPro" id="IPR051209">
    <property type="entry name" value="FAD-bind_Monooxygenase_sf"/>
</dbReference>
<evidence type="ECO:0000256" key="5">
    <source>
        <dbReference type="SAM" id="MobiDB-lite"/>
    </source>
</evidence>
<organism evidence="6 7">
    <name type="scientific">Diaporthe eres</name>
    <name type="common">Phomopsis oblonga</name>
    <dbReference type="NCBI Taxonomy" id="83184"/>
    <lineage>
        <taxon>Eukaryota</taxon>
        <taxon>Fungi</taxon>
        <taxon>Dikarya</taxon>
        <taxon>Ascomycota</taxon>
        <taxon>Pezizomycotina</taxon>
        <taxon>Sordariomycetes</taxon>
        <taxon>Sordariomycetidae</taxon>
        <taxon>Diaporthales</taxon>
        <taxon>Diaporthaceae</taxon>
        <taxon>Diaporthe</taxon>
        <taxon>Diaporthe eres species complex</taxon>
    </lineage>
</organism>
<keyword evidence="4" id="KW-0560">Oxidoreductase</keyword>
<evidence type="ECO:0000256" key="3">
    <source>
        <dbReference type="ARBA" id="ARBA00022827"/>
    </source>
</evidence>
<dbReference type="Pfam" id="PF00743">
    <property type="entry name" value="FMO-like"/>
    <property type="match status" value="1"/>
</dbReference>
<evidence type="ECO:0000256" key="2">
    <source>
        <dbReference type="ARBA" id="ARBA00022630"/>
    </source>
</evidence>
<feature type="region of interest" description="Disordered" evidence="5">
    <location>
        <begin position="576"/>
        <end position="597"/>
    </location>
</feature>
<evidence type="ECO:0000313" key="7">
    <source>
        <dbReference type="Proteomes" id="UP001430848"/>
    </source>
</evidence>
<evidence type="ECO:0000256" key="4">
    <source>
        <dbReference type="ARBA" id="ARBA00023002"/>
    </source>
</evidence>
<dbReference type="SUPFAM" id="SSF51905">
    <property type="entry name" value="FAD/NAD(P)-binding domain"/>
    <property type="match status" value="3"/>
</dbReference>
<name>A0ABR1P1W7_DIAER</name>
<dbReference type="Gene3D" id="3.50.50.60">
    <property type="entry name" value="FAD/NAD(P)-binding domain"/>
    <property type="match status" value="2"/>
</dbReference>
<protein>
    <recommendedName>
        <fullName evidence="8">Monooxygenase</fullName>
    </recommendedName>
</protein>
<proteinExistence type="inferred from homology"/>
<dbReference type="PANTHER" id="PTHR42877">
    <property type="entry name" value="L-ORNITHINE N(5)-MONOOXYGENASE-RELATED"/>
    <property type="match status" value="1"/>
</dbReference>
<keyword evidence="7" id="KW-1185">Reference proteome</keyword>
<dbReference type="EMBL" id="JAKNSF020000057">
    <property type="protein sequence ID" value="KAK7724456.1"/>
    <property type="molecule type" value="Genomic_DNA"/>
</dbReference>
<accession>A0ABR1P1W7</accession>
<keyword evidence="2" id="KW-0285">Flavoprotein</keyword>
<comment type="caution">
    <text evidence="6">The sequence shown here is derived from an EMBL/GenBank/DDBJ whole genome shotgun (WGS) entry which is preliminary data.</text>
</comment>
<evidence type="ECO:0000313" key="6">
    <source>
        <dbReference type="EMBL" id="KAK7724456.1"/>
    </source>
</evidence>
<sequence length="597" mass="67272">MTSLFDNVPTDSVAVSQTIINDPRNRHLKVISLGAGVMGIIMAYNIQKHCENVDLTIYEKNADMGGTWYENRYPGCACDVPSHSYTFQFAPNPDWPRYLSKREDIWSYLDRVCNVFDLRKPMKFNTAITEARWDEDGSQWQITAVRTAPDGTKEEIHDTCDVFVCASGVLNNWKWPEIEGLDTFKGKVIHTADWDQDYTAEKWKGKNVLVIGSGASSLQVVPNMQPHVNHMDIFVRTGVWFAPLTEGFEESQVYTEEEKAQFRDDPQKLIDYIKSIESQLNRMWPVLLKDTEAQKMTQTVIRARMAELIKDPYLLQGFTPKFSVGCRRVTPGENYLKSIQQPNVNVHFTGVDRVTPTGVVGADGVHREGDTLICATGFDVSFRPRFPIVGRNGVDLRAAWADGGDCATYLGLTVPDMPNLVMLPGPPLPVQNGSTFAGFHAMGAFVLRVIEKLQADNIRSFAPKREVAEAFMRHCEKFHEATVFSDECRSWYKDNETGRVTAVWPGSAVHYAEALRAPRWEHYDLDYRNPTNMFAWLGNGFVKELTDPALDPAYYVKVENIDPLWIKEIQKTRPNGAQNGGKLAGSHVENANGSAQV</sequence>
<dbReference type="PANTHER" id="PTHR42877:SF1">
    <property type="entry name" value="FAD-BINDING MONOOXYGENASE STCW"/>
    <property type="match status" value="1"/>
</dbReference>
<keyword evidence="3" id="KW-0274">FAD</keyword>
<dbReference type="Proteomes" id="UP001430848">
    <property type="component" value="Unassembled WGS sequence"/>
</dbReference>